<dbReference type="AlphaFoldDB" id="A0A1C4EA42"/>
<reference evidence="2 3" key="1">
    <citation type="submission" date="2016-11" db="EMBL/GenBank/DDBJ databases">
        <title>Identification of Bacillus cereus isolated from egg-white.</title>
        <authorList>
            <person name="Soni A."/>
            <person name="Oey I."/>
            <person name="Silcock P."/>
            <person name="Bremer P."/>
        </authorList>
    </citation>
    <scope>NUCLEOTIDE SEQUENCE [LARGE SCALE GENOMIC DNA]</scope>
    <source>
        <strain evidence="2 3">NZAS03</strain>
    </source>
</reference>
<proteinExistence type="predicted"/>
<name>A0A1C4EA42_BACCE</name>
<feature type="domain" description="HPr kinase/phosphorylase C-terminal" evidence="1">
    <location>
        <begin position="118"/>
        <end position="205"/>
    </location>
</feature>
<dbReference type="GO" id="GO:0006109">
    <property type="term" value="P:regulation of carbohydrate metabolic process"/>
    <property type="evidence" value="ECO:0007669"/>
    <property type="project" value="InterPro"/>
</dbReference>
<dbReference type="InterPro" id="IPR011104">
    <property type="entry name" value="Hpr_kin/Pase_C"/>
</dbReference>
<dbReference type="GO" id="GO:0000155">
    <property type="term" value="F:phosphorelay sensor kinase activity"/>
    <property type="evidence" value="ECO:0007669"/>
    <property type="project" value="InterPro"/>
</dbReference>
<evidence type="ECO:0000259" key="1">
    <source>
        <dbReference type="Pfam" id="PF07475"/>
    </source>
</evidence>
<dbReference type="EMBL" id="MPON01000001">
    <property type="protein sequence ID" value="OKA41425.1"/>
    <property type="molecule type" value="Genomic_DNA"/>
</dbReference>
<dbReference type="Gene3D" id="3.40.50.300">
    <property type="entry name" value="P-loop containing nucleotide triphosphate hydrolases"/>
    <property type="match status" value="1"/>
</dbReference>
<evidence type="ECO:0000313" key="3">
    <source>
        <dbReference type="Proteomes" id="UP000186535"/>
    </source>
</evidence>
<dbReference type="Pfam" id="PF07475">
    <property type="entry name" value="Hpr_kinase_C"/>
    <property type="match status" value="1"/>
</dbReference>
<evidence type="ECO:0000313" key="2">
    <source>
        <dbReference type="EMBL" id="OKA41425.1"/>
    </source>
</evidence>
<sequence length="309" mass="34775">MLIAKTNIVYKAFGLFIISDISLPELPNVQNKMDSIDIEVRIKDLSELWMDLADKQDAFVIKKDLVMFQVPDIAIFAIQDGNKIFVSPMKEYEEDMIRLWILGTCMGAILMQRKVYPLHGSAVIINGKAYAFVGDSGAGKSTLASAFIQQGYQFLSDDVIAISFSSDTNSPVVIPSYPQQKLWQDSLDNLGMGTNNYRSIYGRETKYNVPVLSQYIAESIPLKGVIELVKTESGEVGIRQIEKLERFYTLYRHTFRNFLIQGLGLMEWHFKASAAILTKVDLYELCRPAKGYSAPQLVSLILTTINKGE</sequence>
<dbReference type="RefSeq" id="WP_073515976.1">
    <property type="nucleotide sequence ID" value="NZ_MPOM01000004.1"/>
</dbReference>
<organism evidence="2 3">
    <name type="scientific">Bacillus cereus</name>
    <dbReference type="NCBI Taxonomy" id="1396"/>
    <lineage>
        <taxon>Bacteria</taxon>
        <taxon>Bacillati</taxon>
        <taxon>Bacillota</taxon>
        <taxon>Bacilli</taxon>
        <taxon>Bacillales</taxon>
        <taxon>Bacillaceae</taxon>
        <taxon>Bacillus</taxon>
        <taxon>Bacillus cereus group</taxon>
    </lineage>
</organism>
<dbReference type="SUPFAM" id="SSF53795">
    <property type="entry name" value="PEP carboxykinase-like"/>
    <property type="match status" value="1"/>
</dbReference>
<dbReference type="GO" id="GO:0005524">
    <property type="term" value="F:ATP binding"/>
    <property type="evidence" value="ECO:0007669"/>
    <property type="project" value="InterPro"/>
</dbReference>
<accession>A0A1C4EA42</accession>
<protein>
    <submittedName>
        <fullName evidence="2">Aldolase</fullName>
    </submittedName>
</protein>
<comment type="caution">
    <text evidence="2">The sequence shown here is derived from an EMBL/GenBank/DDBJ whole genome shotgun (WGS) entry which is preliminary data.</text>
</comment>
<dbReference type="Proteomes" id="UP000186535">
    <property type="component" value="Unassembled WGS sequence"/>
</dbReference>
<gene>
    <name evidence="2" type="ORF">BJR07_05830</name>
</gene>
<dbReference type="InterPro" id="IPR027417">
    <property type="entry name" value="P-loop_NTPase"/>
</dbReference>